<dbReference type="EMBL" id="JANPWB010000003">
    <property type="protein sequence ID" value="KAJ1199929.1"/>
    <property type="molecule type" value="Genomic_DNA"/>
</dbReference>
<evidence type="ECO:0000313" key="3">
    <source>
        <dbReference type="Proteomes" id="UP001066276"/>
    </source>
</evidence>
<dbReference type="Proteomes" id="UP001066276">
    <property type="component" value="Chromosome 2_1"/>
</dbReference>
<feature type="region of interest" description="Disordered" evidence="1">
    <location>
        <begin position="1"/>
        <end position="32"/>
    </location>
</feature>
<evidence type="ECO:0000313" key="2">
    <source>
        <dbReference type="EMBL" id="KAJ1199929.1"/>
    </source>
</evidence>
<name>A0AAV7VIQ4_PLEWA</name>
<feature type="compositionally biased region" description="Polar residues" evidence="1">
    <location>
        <begin position="99"/>
        <end position="117"/>
    </location>
</feature>
<keyword evidence="3" id="KW-1185">Reference proteome</keyword>
<proteinExistence type="predicted"/>
<reference evidence="2" key="1">
    <citation type="journal article" date="2022" name="bioRxiv">
        <title>Sequencing and chromosome-scale assembly of the giantPleurodeles waltlgenome.</title>
        <authorList>
            <person name="Brown T."/>
            <person name="Elewa A."/>
            <person name="Iarovenko S."/>
            <person name="Subramanian E."/>
            <person name="Araus A.J."/>
            <person name="Petzold A."/>
            <person name="Susuki M."/>
            <person name="Suzuki K.-i.T."/>
            <person name="Hayashi T."/>
            <person name="Toyoda A."/>
            <person name="Oliveira C."/>
            <person name="Osipova E."/>
            <person name="Leigh N.D."/>
            <person name="Simon A."/>
            <person name="Yun M.H."/>
        </authorList>
    </citation>
    <scope>NUCLEOTIDE SEQUENCE</scope>
    <source>
        <strain evidence="2">20211129_DDA</strain>
        <tissue evidence="2">Liver</tissue>
    </source>
</reference>
<organism evidence="2 3">
    <name type="scientific">Pleurodeles waltl</name>
    <name type="common">Iberian ribbed newt</name>
    <dbReference type="NCBI Taxonomy" id="8319"/>
    <lineage>
        <taxon>Eukaryota</taxon>
        <taxon>Metazoa</taxon>
        <taxon>Chordata</taxon>
        <taxon>Craniata</taxon>
        <taxon>Vertebrata</taxon>
        <taxon>Euteleostomi</taxon>
        <taxon>Amphibia</taxon>
        <taxon>Batrachia</taxon>
        <taxon>Caudata</taxon>
        <taxon>Salamandroidea</taxon>
        <taxon>Salamandridae</taxon>
        <taxon>Pleurodelinae</taxon>
        <taxon>Pleurodeles</taxon>
    </lineage>
</organism>
<protein>
    <submittedName>
        <fullName evidence="2">Uncharacterized protein</fullName>
    </submittedName>
</protein>
<gene>
    <name evidence="2" type="ORF">NDU88_003761</name>
</gene>
<accession>A0AAV7VIQ4</accession>
<feature type="compositionally biased region" description="Low complexity" evidence="1">
    <location>
        <begin position="257"/>
        <end position="269"/>
    </location>
</feature>
<sequence length="279" mass="28695">MAENRGQGQCRGTAPQNKGRHQEEVERPTGEGEDLHCKCCCDLCLELTMARVTGERAPAFTSVELERLVDWVLPQYRMLYGPPDQQPPRPSCQARLVRTQPSTSATQSRGTVVSTATPGERGSRAPPAGKRKGKEQSLAAAKRSKEPSQAAGRKGKRPGAGTQSQPPPPTSVVQQSEAAGDGLEPSPTTAGTATSTTTSTTASSSSPSGQLSEDAGDGLEPPPTTASTATSTTASSSSPSWQLSEAAGDGLEPPPTSASTANSTATATTEQPSPPADSV</sequence>
<comment type="caution">
    <text evidence="2">The sequence shown here is derived from an EMBL/GenBank/DDBJ whole genome shotgun (WGS) entry which is preliminary data.</text>
</comment>
<feature type="compositionally biased region" description="Basic and acidic residues" evidence="1">
    <location>
        <begin position="20"/>
        <end position="32"/>
    </location>
</feature>
<feature type="compositionally biased region" description="Low complexity" evidence="1">
    <location>
        <begin position="225"/>
        <end position="240"/>
    </location>
</feature>
<feature type="region of interest" description="Disordered" evidence="1">
    <location>
        <begin position="82"/>
        <end position="279"/>
    </location>
</feature>
<feature type="compositionally biased region" description="Low complexity" evidence="1">
    <location>
        <begin position="185"/>
        <end position="209"/>
    </location>
</feature>
<evidence type="ECO:0000256" key="1">
    <source>
        <dbReference type="SAM" id="MobiDB-lite"/>
    </source>
</evidence>
<dbReference type="AlphaFoldDB" id="A0AAV7VIQ4"/>